<keyword evidence="6 10" id="KW-0378">Hydrolase</keyword>
<evidence type="ECO:0000256" key="13">
    <source>
        <dbReference type="SAM" id="SignalP"/>
    </source>
</evidence>
<evidence type="ECO:0000256" key="3">
    <source>
        <dbReference type="ARBA" id="ARBA00009699"/>
    </source>
</evidence>
<dbReference type="EMBL" id="MU001634">
    <property type="protein sequence ID" value="KAF2484086.1"/>
    <property type="molecule type" value="Genomic_DNA"/>
</dbReference>
<evidence type="ECO:0000256" key="11">
    <source>
        <dbReference type="SAM" id="MobiDB-lite"/>
    </source>
</evidence>
<gene>
    <name evidence="14" type="ORF">BDY17DRAFT_264028</name>
</gene>
<keyword evidence="9 10" id="KW-0326">Glycosidase</keyword>
<reference evidence="14" key="1">
    <citation type="journal article" date="2020" name="Stud. Mycol.">
        <title>101 Dothideomycetes genomes: a test case for predicting lifestyles and emergence of pathogens.</title>
        <authorList>
            <person name="Haridas S."/>
            <person name="Albert R."/>
            <person name="Binder M."/>
            <person name="Bloem J."/>
            <person name="Labutti K."/>
            <person name="Salamov A."/>
            <person name="Andreopoulos B."/>
            <person name="Baker S."/>
            <person name="Barry K."/>
            <person name="Bills G."/>
            <person name="Bluhm B."/>
            <person name="Cannon C."/>
            <person name="Castanera R."/>
            <person name="Culley D."/>
            <person name="Daum C."/>
            <person name="Ezra D."/>
            <person name="Gonzalez J."/>
            <person name="Henrissat B."/>
            <person name="Kuo A."/>
            <person name="Liang C."/>
            <person name="Lipzen A."/>
            <person name="Lutzoni F."/>
            <person name="Magnuson J."/>
            <person name="Mondo S."/>
            <person name="Nolan M."/>
            <person name="Ohm R."/>
            <person name="Pangilinan J."/>
            <person name="Park H.-J."/>
            <person name="Ramirez L."/>
            <person name="Alfaro M."/>
            <person name="Sun H."/>
            <person name="Tritt A."/>
            <person name="Yoshinaga Y."/>
            <person name="Zwiers L.-H."/>
            <person name="Turgeon B."/>
            <person name="Goodwin S."/>
            <person name="Spatafora J."/>
            <person name="Crous P."/>
            <person name="Grigoriev I."/>
        </authorList>
    </citation>
    <scope>NUCLEOTIDE SEQUENCE</scope>
    <source>
        <strain evidence="14">CBS 113389</strain>
    </source>
</reference>
<feature type="region of interest" description="Disordered" evidence="11">
    <location>
        <begin position="403"/>
        <end position="431"/>
    </location>
</feature>
<dbReference type="GeneID" id="54472879"/>
<comment type="similarity">
    <text evidence="3 10">Belongs to the glycosyl hydrolase 76 family.</text>
</comment>
<name>A0A6A6PWE1_9PEZI</name>
<dbReference type="GO" id="GO:0008496">
    <property type="term" value="F:mannan endo-1,6-alpha-mannosidase activity"/>
    <property type="evidence" value="ECO:0007669"/>
    <property type="project" value="UniProtKB-UniRule"/>
</dbReference>
<evidence type="ECO:0000256" key="1">
    <source>
        <dbReference type="ARBA" id="ARBA00001452"/>
    </source>
</evidence>
<proteinExistence type="inferred from homology"/>
<dbReference type="PANTHER" id="PTHR12145">
    <property type="entry name" value="MANNAN ENDO-1,6-ALPHA-MANNOSIDASE DCW1"/>
    <property type="match status" value="1"/>
</dbReference>
<keyword evidence="12" id="KW-1133">Transmembrane helix</keyword>
<dbReference type="InterPro" id="IPR014480">
    <property type="entry name" value="Mannan-1_6-alpha_mannosidase"/>
</dbReference>
<keyword evidence="5 13" id="KW-0732">Signal</keyword>
<protein>
    <recommendedName>
        <fullName evidence="4 10">Mannan endo-1,6-alpha-mannosidase</fullName>
        <ecNumber evidence="4 10">3.2.1.101</ecNumber>
    </recommendedName>
</protein>
<dbReference type="AlphaFoldDB" id="A0A6A6PWE1"/>
<keyword evidence="12" id="KW-0812">Transmembrane</keyword>
<evidence type="ECO:0000256" key="12">
    <source>
        <dbReference type="SAM" id="Phobius"/>
    </source>
</evidence>
<keyword evidence="7 12" id="KW-0472">Membrane</keyword>
<evidence type="ECO:0000313" key="15">
    <source>
        <dbReference type="Proteomes" id="UP000799767"/>
    </source>
</evidence>
<feature type="chain" id="PRO_5025617015" description="Mannan endo-1,6-alpha-mannosidase" evidence="13">
    <location>
        <begin position="25"/>
        <end position="461"/>
    </location>
</feature>
<dbReference type="PANTHER" id="PTHR12145:SF36">
    <property type="entry name" value="MANNAN ENDO-1,6-ALPHA-MANNOSIDASE DCW1"/>
    <property type="match status" value="1"/>
</dbReference>
<dbReference type="InterPro" id="IPR005198">
    <property type="entry name" value="Glyco_hydro_76"/>
</dbReference>
<dbReference type="GO" id="GO:0012505">
    <property type="term" value="C:endomembrane system"/>
    <property type="evidence" value="ECO:0007669"/>
    <property type="project" value="UniProtKB-SubCell"/>
</dbReference>
<dbReference type="Pfam" id="PF03663">
    <property type="entry name" value="Glyco_hydro_76"/>
    <property type="match status" value="1"/>
</dbReference>
<evidence type="ECO:0000256" key="4">
    <source>
        <dbReference type="ARBA" id="ARBA00012350"/>
    </source>
</evidence>
<feature type="transmembrane region" description="Helical" evidence="12">
    <location>
        <begin position="439"/>
        <end position="460"/>
    </location>
</feature>
<dbReference type="RefSeq" id="XP_033590656.1">
    <property type="nucleotide sequence ID" value="XM_033731877.1"/>
</dbReference>
<organism evidence="14 15">
    <name type="scientific">Neohortaea acidophila</name>
    <dbReference type="NCBI Taxonomy" id="245834"/>
    <lineage>
        <taxon>Eukaryota</taxon>
        <taxon>Fungi</taxon>
        <taxon>Dikarya</taxon>
        <taxon>Ascomycota</taxon>
        <taxon>Pezizomycotina</taxon>
        <taxon>Dothideomycetes</taxon>
        <taxon>Dothideomycetidae</taxon>
        <taxon>Mycosphaerellales</taxon>
        <taxon>Teratosphaeriaceae</taxon>
        <taxon>Neohortaea</taxon>
    </lineage>
</organism>
<evidence type="ECO:0000256" key="8">
    <source>
        <dbReference type="ARBA" id="ARBA00023180"/>
    </source>
</evidence>
<keyword evidence="8" id="KW-0325">Glycoprotein</keyword>
<dbReference type="Gene3D" id="1.50.10.20">
    <property type="match status" value="1"/>
</dbReference>
<evidence type="ECO:0000256" key="6">
    <source>
        <dbReference type="ARBA" id="ARBA00022801"/>
    </source>
</evidence>
<evidence type="ECO:0000313" key="14">
    <source>
        <dbReference type="EMBL" id="KAF2484086.1"/>
    </source>
</evidence>
<keyword evidence="15" id="KW-1185">Reference proteome</keyword>
<dbReference type="PIRSF" id="PIRSF016302">
    <property type="entry name" value="Man_a_manosd"/>
    <property type="match status" value="1"/>
</dbReference>
<sequence length="461" mass="50541">MRIRLRDCALATTAILSSLRHVAAISLDPTDPDSVKSAASTAAHSMMQWYGGNLTGGTPGLLGGPYYWWEAGAMWGALIDYWYYTGDDTYNDVVTQALQFQVSPTKDYMPANQTTDEGNDDQIFWGFAVMTAAEYKFPNPPADQPQWLALAQGVWNSQQARWDTSTCNGGLRWQIFTFDTGYTYKNSPSNAGFINLGARLYAYTGNQTYANWVNRAWDWMEGVLLISNFGEGPGYGIYDGVYDTNNCTTITFLQWTYSAGMLLNTAAVMYNITGDPIWETRLYGIWNSSNIFFYNNTILWEQACERPGGVCDLNELSFKSYFARYMAASTKWVPALLDIFTPFFQSSATAAAAQCVGTIAGLYGNACGFSWTNGTWDGTYGVGQQLDAMQIFMANIVQDARSPVTRKTGGTSTGDPSAGTSSNTGIGAPTTPITTASRAGAGILTAFVVVSWLGAIWWMYV</sequence>
<dbReference type="OrthoDB" id="4187847at2759"/>
<dbReference type="Proteomes" id="UP000799767">
    <property type="component" value="Unassembled WGS sequence"/>
</dbReference>
<evidence type="ECO:0000256" key="5">
    <source>
        <dbReference type="ARBA" id="ARBA00022729"/>
    </source>
</evidence>
<evidence type="ECO:0000256" key="10">
    <source>
        <dbReference type="PIRNR" id="PIRNR016302"/>
    </source>
</evidence>
<evidence type="ECO:0000256" key="2">
    <source>
        <dbReference type="ARBA" id="ARBA00004308"/>
    </source>
</evidence>
<dbReference type="GO" id="GO:0016052">
    <property type="term" value="P:carbohydrate catabolic process"/>
    <property type="evidence" value="ECO:0007669"/>
    <property type="project" value="InterPro"/>
</dbReference>
<dbReference type="GO" id="GO:0009272">
    <property type="term" value="P:fungal-type cell wall biogenesis"/>
    <property type="evidence" value="ECO:0007669"/>
    <property type="project" value="TreeGrafter"/>
</dbReference>
<feature type="signal peptide" evidence="13">
    <location>
        <begin position="1"/>
        <end position="24"/>
    </location>
</feature>
<dbReference type="FunFam" id="1.50.10.20:FF:000006">
    <property type="entry name" value="Mannan endo-1,6-alpha-mannosidase"/>
    <property type="match status" value="1"/>
</dbReference>
<comment type="subcellular location">
    <subcellularLocation>
        <location evidence="2">Endomembrane system</location>
    </subcellularLocation>
</comment>
<dbReference type="SUPFAM" id="SSF48208">
    <property type="entry name" value="Six-hairpin glycosidases"/>
    <property type="match status" value="1"/>
</dbReference>
<feature type="compositionally biased region" description="Polar residues" evidence="11">
    <location>
        <begin position="408"/>
        <end position="423"/>
    </location>
</feature>
<evidence type="ECO:0000256" key="9">
    <source>
        <dbReference type="ARBA" id="ARBA00023295"/>
    </source>
</evidence>
<comment type="catalytic activity">
    <reaction evidence="1 10">
        <text>Random hydrolysis of (1-&gt;6)-alpha-D-mannosidic linkages in unbranched (1-&gt;6)-mannans.</text>
        <dbReference type="EC" id="3.2.1.101"/>
    </reaction>
</comment>
<accession>A0A6A6PWE1</accession>
<dbReference type="EC" id="3.2.1.101" evidence="4 10"/>
<dbReference type="InterPro" id="IPR008928">
    <property type="entry name" value="6-hairpin_glycosidase_sf"/>
</dbReference>
<evidence type="ECO:0000256" key="7">
    <source>
        <dbReference type="ARBA" id="ARBA00023136"/>
    </source>
</evidence>